<proteinExistence type="inferred from homology"/>
<dbReference type="SUPFAM" id="SSF53738">
    <property type="entry name" value="Phosphoglucomutase, first 3 domains"/>
    <property type="match status" value="3"/>
</dbReference>
<dbReference type="Gene3D" id="3.40.120.10">
    <property type="entry name" value="Alpha-D-Glucose-1,6-Bisphosphate, subunit A, domain 3"/>
    <property type="match status" value="3"/>
</dbReference>
<reference evidence="7 8" key="1">
    <citation type="submission" date="2019-07" db="EMBL/GenBank/DDBJ databases">
        <title>Whole genome shotgun sequence of Alkalibacterium kapii NBRC 103247.</title>
        <authorList>
            <person name="Hosoyama A."/>
            <person name="Uohara A."/>
            <person name="Ohji S."/>
            <person name="Ichikawa N."/>
        </authorList>
    </citation>
    <scope>NUCLEOTIDE SEQUENCE [LARGE SCALE GENOMIC DNA]</scope>
    <source>
        <strain evidence="7 8">NBRC 103247</strain>
    </source>
</reference>
<feature type="domain" description="Alpha-D-phosphohexomutase alpha/beta/alpha" evidence="6">
    <location>
        <begin position="283"/>
        <end position="396"/>
    </location>
</feature>
<comment type="cofactor">
    <cofactor evidence="1">
        <name>Mg(2+)</name>
        <dbReference type="ChEBI" id="CHEBI:18420"/>
    </cofactor>
</comment>
<evidence type="ECO:0000256" key="1">
    <source>
        <dbReference type="ARBA" id="ARBA00001946"/>
    </source>
</evidence>
<comment type="similarity">
    <text evidence="2">Belongs to the phosphohexose mutase family.</text>
</comment>
<dbReference type="InterPro" id="IPR050060">
    <property type="entry name" value="Phosphoglucosamine_mutase"/>
</dbReference>
<dbReference type="InterPro" id="IPR005845">
    <property type="entry name" value="A-D-PHexomutase_a/b/a-II"/>
</dbReference>
<dbReference type="InterPro" id="IPR005846">
    <property type="entry name" value="A-D-PHexomutase_a/b/a-III"/>
</dbReference>
<evidence type="ECO:0000259" key="4">
    <source>
        <dbReference type="Pfam" id="PF02878"/>
    </source>
</evidence>
<evidence type="ECO:0000259" key="6">
    <source>
        <dbReference type="Pfam" id="PF02880"/>
    </source>
</evidence>
<evidence type="ECO:0000256" key="3">
    <source>
        <dbReference type="ARBA" id="ARBA00022553"/>
    </source>
</evidence>
<feature type="domain" description="Alpha-D-phosphohexomutase alpha/beta/alpha" evidence="4">
    <location>
        <begin position="11"/>
        <end position="139"/>
    </location>
</feature>
<dbReference type="Pfam" id="PF02878">
    <property type="entry name" value="PGM_PMM_I"/>
    <property type="match status" value="1"/>
</dbReference>
<organism evidence="7 8">
    <name type="scientific">Alkalibacterium kapii</name>
    <dbReference type="NCBI Taxonomy" id="426704"/>
    <lineage>
        <taxon>Bacteria</taxon>
        <taxon>Bacillati</taxon>
        <taxon>Bacillota</taxon>
        <taxon>Bacilli</taxon>
        <taxon>Lactobacillales</taxon>
        <taxon>Carnobacteriaceae</taxon>
        <taxon>Alkalibacterium</taxon>
    </lineage>
</organism>
<dbReference type="Pfam" id="PF02880">
    <property type="entry name" value="PGM_PMM_III"/>
    <property type="match status" value="1"/>
</dbReference>
<sequence length="503" mass="55540">MSTIDLKALQNGSDIRGFALDTEKQKKNLNEETIKKIAHGLIHWWSGKSEKELSETIITIGHDSRLTGPAIKNWLTEVFTKLGINVIDANMATTPALFMSTRYKNFQSDIGIMITASHLPMEYNGLKFFTHSGGLEHEDIESLLTLAEEEVEGTGAAETKAVEKDLLSVYAEDLVGKIREALNVDDSKNPLSNRKIIVDAGNGAGGFFADKVLEVLGADTSGSQFLEPDGTFPNHEPNPDNKEAMKSISDAVLENEADLGIIFDTDVDRSAIVDSKGNSINRNNLIGLIGAIVLDENPGTTIVTNSPVSDHLIQFVEEMGGKVDRYISGYRNVINRGISLNEEGIDCALAIETSGHAALRENYFLDDGAYLAAKIIAKEAEMAEDNKSVTDLIKHLEQPAEIEEVRFVITDDDYKELGMETLERFADWVNNTDGFTLVPDNLEGKRVQISEPYGKGWLLLRMSLHEPKLVLQIENDHAGTISAIKDKLKTFFHYESRIDNSQL</sequence>
<dbReference type="PANTHER" id="PTHR42946:SF1">
    <property type="entry name" value="PHOSPHOGLUCOMUTASE (ALPHA-D-GLUCOSE-1,6-BISPHOSPHATE-DEPENDENT)"/>
    <property type="match status" value="1"/>
</dbReference>
<dbReference type="CDD" id="cd03089">
    <property type="entry name" value="PMM_PGM"/>
    <property type="match status" value="1"/>
</dbReference>
<dbReference type="GO" id="GO:0005975">
    <property type="term" value="P:carbohydrate metabolic process"/>
    <property type="evidence" value="ECO:0007669"/>
    <property type="project" value="InterPro"/>
</dbReference>
<dbReference type="InterPro" id="IPR005844">
    <property type="entry name" value="A-D-PHexomutase_a/b/a-I"/>
</dbReference>
<dbReference type="Proteomes" id="UP000321662">
    <property type="component" value="Unassembled WGS sequence"/>
</dbReference>
<evidence type="ECO:0000259" key="5">
    <source>
        <dbReference type="Pfam" id="PF02879"/>
    </source>
</evidence>
<feature type="domain" description="Alpha-D-phosphohexomutase alpha/beta/alpha" evidence="5">
    <location>
        <begin position="183"/>
        <end position="277"/>
    </location>
</feature>
<dbReference type="PRINTS" id="PR00509">
    <property type="entry name" value="PGMPMM"/>
</dbReference>
<protein>
    <submittedName>
        <fullName evidence="7">Phosphomannomutase</fullName>
    </submittedName>
</protein>
<gene>
    <name evidence="7" type="ORF">AKA01nite_02520</name>
</gene>
<dbReference type="OrthoDB" id="9806956at2"/>
<comment type="caution">
    <text evidence="7">The sequence shown here is derived from an EMBL/GenBank/DDBJ whole genome shotgun (WGS) entry which is preliminary data.</text>
</comment>
<dbReference type="GO" id="GO:0004615">
    <property type="term" value="F:phosphomannomutase activity"/>
    <property type="evidence" value="ECO:0007669"/>
    <property type="project" value="TreeGrafter"/>
</dbReference>
<keyword evidence="3" id="KW-0597">Phosphoprotein</keyword>
<dbReference type="InterPro" id="IPR005841">
    <property type="entry name" value="Alpha-D-phosphohexomutase_SF"/>
</dbReference>
<accession>A0A511AQZ6</accession>
<name>A0A511AQZ6_9LACT</name>
<evidence type="ECO:0000256" key="2">
    <source>
        <dbReference type="ARBA" id="ARBA00010231"/>
    </source>
</evidence>
<dbReference type="PANTHER" id="PTHR42946">
    <property type="entry name" value="PHOSPHOHEXOSE MUTASE"/>
    <property type="match status" value="1"/>
</dbReference>
<dbReference type="RefSeq" id="WP_146922997.1">
    <property type="nucleotide sequence ID" value="NZ_BJUY01000002.1"/>
</dbReference>
<dbReference type="FunFam" id="3.40.120.10:FF:000010">
    <property type="entry name" value="phosphomannomutase/phosphoglucomutase isoform X1"/>
    <property type="match status" value="1"/>
</dbReference>
<dbReference type="AlphaFoldDB" id="A0A511AQZ6"/>
<keyword evidence="8" id="KW-1185">Reference proteome</keyword>
<evidence type="ECO:0000313" key="7">
    <source>
        <dbReference type="EMBL" id="GEK90630.1"/>
    </source>
</evidence>
<dbReference type="EMBL" id="BJUY01000002">
    <property type="protein sequence ID" value="GEK90630.1"/>
    <property type="molecule type" value="Genomic_DNA"/>
</dbReference>
<dbReference type="Pfam" id="PF02879">
    <property type="entry name" value="PGM_PMM_II"/>
    <property type="match status" value="1"/>
</dbReference>
<evidence type="ECO:0000313" key="8">
    <source>
        <dbReference type="Proteomes" id="UP000321662"/>
    </source>
</evidence>
<dbReference type="InterPro" id="IPR016055">
    <property type="entry name" value="A-D-PHexomutase_a/b/a-I/II/III"/>
</dbReference>